<dbReference type="Pfam" id="PF00584">
    <property type="entry name" value="SecE"/>
    <property type="match status" value="1"/>
</dbReference>
<dbReference type="STRING" id="1608583.BN1356_00006"/>
<gene>
    <name evidence="9" type="primary">secE</name>
    <name evidence="9" type="ORF">BN1356_00006</name>
</gene>
<evidence type="ECO:0000256" key="4">
    <source>
        <dbReference type="ARBA" id="ARBA00022927"/>
    </source>
</evidence>
<evidence type="ECO:0000256" key="2">
    <source>
        <dbReference type="ARBA" id="ARBA00022448"/>
    </source>
</evidence>
<evidence type="ECO:0000256" key="1">
    <source>
        <dbReference type="ARBA" id="ARBA00004370"/>
    </source>
</evidence>
<dbReference type="AlphaFoldDB" id="A0A0E4CRQ1"/>
<dbReference type="EMBL" id="CTEN01000001">
    <property type="protein sequence ID" value="CQR23634.1"/>
    <property type="molecule type" value="Genomic_DNA"/>
</dbReference>
<comment type="subcellular location">
    <subcellularLocation>
        <location evidence="1">Membrane</location>
    </subcellularLocation>
</comment>
<evidence type="ECO:0000256" key="7">
    <source>
        <dbReference type="ARBA" id="ARBA00023136"/>
    </source>
</evidence>
<keyword evidence="4" id="KW-0653">Protein transport</keyword>
<dbReference type="GO" id="GO:0006605">
    <property type="term" value="P:protein targeting"/>
    <property type="evidence" value="ECO:0007669"/>
    <property type="project" value="InterPro"/>
</dbReference>
<evidence type="ECO:0000313" key="9">
    <source>
        <dbReference type="EMBL" id="CQR23634.1"/>
    </source>
</evidence>
<sequence>MNFFKDTVQILKGTTWPSKKQGWTDFISVLQYSAFFVVIVYLFDLLLSKGVSEILNNF</sequence>
<dbReference type="GO" id="GO:0008320">
    <property type="term" value="F:protein transmembrane transporter activity"/>
    <property type="evidence" value="ECO:0007669"/>
    <property type="project" value="InterPro"/>
</dbReference>
<keyword evidence="7 8" id="KW-0472">Membrane</keyword>
<dbReference type="RefSeq" id="WP_093649372.1">
    <property type="nucleotide sequence ID" value="NZ_CTEN01000001.1"/>
</dbReference>
<keyword evidence="5 8" id="KW-1133">Transmembrane helix</keyword>
<dbReference type="NCBIfam" id="TIGR00964">
    <property type="entry name" value="secE_bact"/>
    <property type="match status" value="1"/>
</dbReference>
<feature type="transmembrane region" description="Helical" evidence="8">
    <location>
        <begin position="26"/>
        <end position="47"/>
    </location>
</feature>
<organism evidence="9 10">
    <name type="scientific">Streptococcus varani</name>
    <dbReference type="NCBI Taxonomy" id="1608583"/>
    <lineage>
        <taxon>Bacteria</taxon>
        <taxon>Bacillati</taxon>
        <taxon>Bacillota</taxon>
        <taxon>Bacilli</taxon>
        <taxon>Lactobacillales</taxon>
        <taxon>Streptococcaceae</taxon>
        <taxon>Streptococcus</taxon>
    </lineage>
</organism>
<proteinExistence type="predicted"/>
<dbReference type="GO" id="GO:0016020">
    <property type="term" value="C:membrane"/>
    <property type="evidence" value="ECO:0007669"/>
    <property type="project" value="UniProtKB-SubCell"/>
</dbReference>
<keyword evidence="3 8" id="KW-0812">Transmembrane</keyword>
<accession>A0A0E4CRQ1</accession>
<dbReference type="GO" id="GO:0009306">
    <property type="term" value="P:protein secretion"/>
    <property type="evidence" value="ECO:0007669"/>
    <property type="project" value="InterPro"/>
</dbReference>
<evidence type="ECO:0000313" key="10">
    <source>
        <dbReference type="Proteomes" id="UP000198604"/>
    </source>
</evidence>
<evidence type="ECO:0000256" key="8">
    <source>
        <dbReference type="SAM" id="Phobius"/>
    </source>
</evidence>
<dbReference type="Gene3D" id="1.20.5.1030">
    <property type="entry name" value="Preprotein translocase secy subunit"/>
    <property type="match status" value="1"/>
</dbReference>
<keyword evidence="2" id="KW-0813">Transport</keyword>
<dbReference type="GO" id="GO:0006886">
    <property type="term" value="P:intracellular protein transport"/>
    <property type="evidence" value="ECO:0007669"/>
    <property type="project" value="InterPro"/>
</dbReference>
<dbReference type="InterPro" id="IPR005807">
    <property type="entry name" value="SecE_bac"/>
</dbReference>
<dbReference type="OrthoDB" id="9813233at2"/>
<dbReference type="InterPro" id="IPR001901">
    <property type="entry name" value="Translocase_SecE/Sec61-g"/>
</dbReference>
<dbReference type="InterPro" id="IPR038379">
    <property type="entry name" value="SecE_sf"/>
</dbReference>
<evidence type="ECO:0000256" key="3">
    <source>
        <dbReference type="ARBA" id="ARBA00022692"/>
    </source>
</evidence>
<protein>
    <submittedName>
        <fullName evidence="9">Preprotein translocase subunit SecE</fullName>
    </submittedName>
</protein>
<name>A0A0E4CRQ1_9STRE</name>
<reference evidence="10" key="1">
    <citation type="submission" date="2015-03" db="EMBL/GenBank/DDBJ databases">
        <authorList>
            <person name="Urmite Genomes"/>
        </authorList>
    </citation>
    <scope>NUCLEOTIDE SEQUENCE [LARGE SCALE GENOMIC DNA]</scope>
    <source>
        <strain evidence="10">FF10</strain>
    </source>
</reference>
<keyword evidence="10" id="KW-1185">Reference proteome</keyword>
<evidence type="ECO:0000256" key="6">
    <source>
        <dbReference type="ARBA" id="ARBA00023010"/>
    </source>
</evidence>
<dbReference type="Proteomes" id="UP000198604">
    <property type="component" value="Unassembled WGS sequence"/>
</dbReference>
<evidence type="ECO:0000256" key="5">
    <source>
        <dbReference type="ARBA" id="ARBA00022989"/>
    </source>
</evidence>
<keyword evidence="6" id="KW-0811">Translocation</keyword>